<dbReference type="EMBL" id="LTBA01000024">
    <property type="protein sequence ID" value="KYH34155.1"/>
    <property type="molecule type" value="Genomic_DNA"/>
</dbReference>
<evidence type="ECO:0000313" key="4">
    <source>
        <dbReference type="Proteomes" id="UP000075531"/>
    </source>
</evidence>
<organism evidence="3 4">
    <name type="scientific">Clostridium tepidiprofundi DSM 19306</name>
    <dbReference type="NCBI Taxonomy" id="1121338"/>
    <lineage>
        <taxon>Bacteria</taxon>
        <taxon>Bacillati</taxon>
        <taxon>Bacillota</taxon>
        <taxon>Clostridia</taxon>
        <taxon>Eubacteriales</taxon>
        <taxon>Clostridiaceae</taxon>
        <taxon>Clostridium</taxon>
    </lineage>
</organism>
<reference evidence="3 4" key="1">
    <citation type="submission" date="2016-02" db="EMBL/GenBank/DDBJ databases">
        <title>Genome sequence of Clostridium tepidiprofundi DSM 19306.</title>
        <authorList>
            <person name="Poehlein A."/>
            <person name="Daniel R."/>
        </authorList>
    </citation>
    <scope>NUCLEOTIDE SEQUENCE [LARGE SCALE GENOMIC DNA]</scope>
    <source>
        <strain evidence="3 4">DSM 19306</strain>
    </source>
</reference>
<protein>
    <recommendedName>
        <fullName evidence="2">YARHG domain-containing protein</fullName>
    </recommendedName>
</protein>
<dbReference type="STRING" id="1121338.CLTEP_19320"/>
<dbReference type="Gene3D" id="1.20.58.1690">
    <property type="match status" value="1"/>
</dbReference>
<evidence type="ECO:0000256" key="1">
    <source>
        <dbReference type="SAM" id="MobiDB-lite"/>
    </source>
</evidence>
<dbReference type="Proteomes" id="UP000075531">
    <property type="component" value="Unassembled WGS sequence"/>
</dbReference>
<sequence length="573" mass="66556">MKKSKHFKLISLLISLVIIWIITVGCSANQNCNTSTTKDNSQNSTAASNIQTNNQNNNLNSTNSTNTQKNNYKNNENTNKSNTNNENTTKNNTENNTNETTINNSKDNSTSAKDKKSYIKITIANKKFDLSVLLNPKDVQNLDNWQLSLLRNAYYAKHGYKFKIGKYSNYFSKYDWYIPKYDDVANMLCNTDIDNINLILKIEGNFNALYSKLSEKESLLSGLWFSNDSLYDCSRYYFFDDRTYAYFPKYKYNSTLKEGEKRLECILGNWYIIGNKIYLIEKGKNFLYGIEHTKLTSETQKFQYKILGGIPKKTSINDLNVKTISLYSKNRTKLYNNITIENNAYYSNNNLVNALSKKSSLEYLKTPASWAEYYYLKDKYYLTENQIKILLHTIREKYTKFLYDNRSNIEIYDTLIDFTHKNDKIFKDLSIEALKQFLGNPTKTGATYDTEGEVKEKYYDGIIFFYDSVQPRASVLIDSDKFSLSCGITVGDTIDDISSKSNIDKSKLYIKSINIHVPWKSEIKNCDNEIYLTSYDIYSSNTQIYIYLKNNKIQKIYISVDPVTIFVYPKTSF</sequence>
<gene>
    <name evidence="3" type="ORF">CLTEP_19320</name>
</gene>
<evidence type="ECO:0000313" key="3">
    <source>
        <dbReference type="EMBL" id="KYH34155.1"/>
    </source>
</evidence>
<feature type="compositionally biased region" description="Polar residues" evidence="1">
    <location>
        <begin position="34"/>
        <end position="47"/>
    </location>
</feature>
<keyword evidence="4" id="KW-1185">Reference proteome</keyword>
<dbReference type="RefSeq" id="WP_066826019.1">
    <property type="nucleotide sequence ID" value="NZ_LTBA01000024.1"/>
</dbReference>
<proteinExistence type="predicted"/>
<feature type="region of interest" description="Disordered" evidence="1">
    <location>
        <begin position="34"/>
        <end position="111"/>
    </location>
</feature>
<dbReference type="SMART" id="SM01324">
    <property type="entry name" value="YARHG"/>
    <property type="match status" value="1"/>
</dbReference>
<dbReference type="PROSITE" id="PS51257">
    <property type="entry name" value="PROKAR_LIPOPROTEIN"/>
    <property type="match status" value="1"/>
</dbReference>
<accession>A0A151B2M8</accession>
<dbReference type="Pfam" id="PF13308">
    <property type="entry name" value="YARHG"/>
    <property type="match status" value="1"/>
</dbReference>
<evidence type="ECO:0000259" key="2">
    <source>
        <dbReference type="SMART" id="SM01324"/>
    </source>
</evidence>
<dbReference type="PATRIC" id="fig|1121338.3.peg.1991"/>
<feature type="compositionally biased region" description="Low complexity" evidence="1">
    <location>
        <begin position="48"/>
        <end position="104"/>
    </location>
</feature>
<comment type="caution">
    <text evidence="3">The sequence shown here is derived from an EMBL/GenBank/DDBJ whole genome shotgun (WGS) entry which is preliminary data.</text>
</comment>
<dbReference type="AlphaFoldDB" id="A0A151B2M8"/>
<name>A0A151B2M8_9CLOT</name>
<feature type="domain" description="YARHG" evidence="2">
    <location>
        <begin position="126"/>
        <end position="204"/>
    </location>
</feature>
<dbReference type="InterPro" id="IPR025582">
    <property type="entry name" value="YARHG_dom"/>
</dbReference>
<dbReference type="InterPro" id="IPR038434">
    <property type="entry name" value="YARHG_sf"/>
</dbReference>